<feature type="domain" description="GmrSD restriction endonucleases N-terminal" evidence="1">
    <location>
        <begin position="39"/>
        <end position="189"/>
    </location>
</feature>
<dbReference type="AlphaFoldDB" id="A0A1G9WMJ9"/>
<gene>
    <name evidence="2" type="ORF">SAMN04488074_12817</name>
</gene>
<dbReference type="EMBL" id="FNET01000028">
    <property type="protein sequence ID" value="SDM85730.1"/>
    <property type="molecule type" value="Genomic_DNA"/>
</dbReference>
<evidence type="ECO:0000313" key="3">
    <source>
        <dbReference type="Proteomes" id="UP000199682"/>
    </source>
</evidence>
<name>A0A1G9WMJ9_9PSEU</name>
<reference evidence="3" key="1">
    <citation type="submission" date="2016-10" db="EMBL/GenBank/DDBJ databases">
        <authorList>
            <person name="Varghese N."/>
            <person name="Submissions S."/>
        </authorList>
    </citation>
    <scope>NUCLEOTIDE SEQUENCE [LARGE SCALE GENOMIC DNA]</scope>
    <source>
        <strain evidence="3">DSM 44796</strain>
    </source>
</reference>
<dbReference type="RefSeq" id="WP_176929961.1">
    <property type="nucleotide sequence ID" value="NZ_FNET01000028.1"/>
</dbReference>
<dbReference type="Pfam" id="PF03235">
    <property type="entry name" value="GmrSD_N"/>
    <property type="match status" value="1"/>
</dbReference>
<evidence type="ECO:0000259" key="1">
    <source>
        <dbReference type="Pfam" id="PF03235"/>
    </source>
</evidence>
<dbReference type="Proteomes" id="UP000199682">
    <property type="component" value="Unassembled WGS sequence"/>
</dbReference>
<evidence type="ECO:0000313" key="2">
    <source>
        <dbReference type="EMBL" id="SDM85730.1"/>
    </source>
</evidence>
<dbReference type="PANTHER" id="PTHR39639:SF1">
    <property type="entry name" value="DUF262 DOMAIN-CONTAINING PROTEIN"/>
    <property type="match status" value="1"/>
</dbReference>
<sequence>MAARRSPAEQREQLAAQRRKVDFDTYDITVDELLRRVGKRRIDIAPVYQRQFRWDQERQSRLVESVLLGIPIPPLFMATNAAVDVGLQWEVVDGLQRLLTLVHFAGDDAAREVAGIGADPLVLRKLDKLDMFEGSSFGSMPHDIQRTFEDRPLKIIVLNDKSELQVRYDLFERLNTGGIALTAQEIRECVYKGEFVDLLTRLAVDESFKSVVVLPEPRWKDGTPQDFVLRFFAFYDRYQEFEHSVGEFLKDFVDYAHREPRVDERAALFGATFEFLAECFPSGVRTRKGQTPVNLFEGLAVGAALALKKKPNLKPTVDPVWTSSPELKKFTTGATNSRPRVAGRIEYCRDAFLGKHA</sequence>
<dbReference type="InterPro" id="IPR004919">
    <property type="entry name" value="GmrSD_N"/>
</dbReference>
<proteinExistence type="predicted"/>
<organism evidence="2 3">
    <name type="scientific">Lentzea albidocapillata subsp. violacea</name>
    <dbReference type="NCBI Taxonomy" id="128104"/>
    <lineage>
        <taxon>Bacteria</taxon>
        <taxon>Bacillati</taxon>
        <taxon>Actinomycetota</taxon>
        <taxon>Actinomycetes</taxon>
        <taxon>Pseudonocardiales</taxon>
        <taxon>Pseudonocardiaceae</taxon>
        <taxon>Lentzea</taxon>
    </lineage>
</organism>
<protein>
    <recommendedName>
        <fullName evidence="1">GmrSD restriction endonucleases N-terminal domain-containing protein</fullName>
    </recommendedName>
</protein>
<accession>A0A1G9WMJ9</accession>
<dbReference type="PANTHER" id="PTHR39639">
    <property type="entry name" value="CHROMOSOME 16, WHOLE GENOME SHOTGUN SEQUENCE"/>
    <property type="match status" value="1"/>
</dbReference>